<feature type="transmembrane region" description="Helical" evidence="1">
    <location>
        <begin position="342"/>
        <end position="365"/>
    </location>
</feature>
<dbReference type="Pfam" id="PF07158">
    <property type="entry name" value="MatC_N"/>
    <property type="match status" value="1"/>
</dbReference>
<feature type="transmembrane region" description="Helical" evidence="1">
    <location>
        <begin position="136"/>
        <end position="155"/>
    </location>
</feature>
<evidence type="ECO:0000313" key="4">
    <source>
        <dbReference type="Proteomes" id="UP000746471"/>
    </source>
</evidence>
<feature type="transmembrane region" description="Helical" evidence="1">
    <location>
        <begin position="97"/>
        <end position="124"/>
    </location>
</feature>
<evidence type="ECO:0000259" key="2">
    <source>
        <dbReference type="Pfam" id="PF07158"/>
    </source>
</evidence>
<keyword evidence="1" id="KW-0812">Transmembrane</keyword>
<dbReference type="InterPro" id="IPR009827">
    <property type="entry name" value="MatC_N"/>
</dbReference>
<gene>
    <name evidence="3" type="ORF">KHM83_12920</name>
</gene>
<dbReference type="Proteomes" id="UP000746471">
    <property type="component" value="Unassembled WGS sequence"/>
</dbReference>
<feature type="transmembrane region" description="Helical" evidence="1">
    <location>
        <begin position="57"/>
        <end position="77"/>
    </location>
</feature>
<feature type="transmembrane region" description="Helical" evidence="1">
    <location>
        <begin position="175"/>
        <end position="195"/>
    </location>
</feature>
<feature type="transmembrane region" description="Helical" evidence="1">
    <location>
        <begin position="268"/>
        <end position="286"/>
    </location>
</feature>
<name>A0ABS5PQY4_9FIRM</name>
<feature type="transmembrane region" description="Helical" evidence="1">
    <location>
        <begin position="26"/>
        <end position="45"/>
    </location>
</feature>
<organism evidence="3 4">
    <name type="scientific">Fusibacter paucivorans</name>
    <dbReference type="NCBI Taxonomy" id="76009"/>
    <lineage>
        <taxon>Bacteria</taxon>
        <taxon>Bacillati</taxon>
        <taxon>Bacillota</taxon>
        <taxon>Clostridia</taxon>
        <taxon>Eubacteriales</taxon>
        <taxon>Eubacteriales Family XII. Incertae Sedis</taxon>
        <taxon>Fusibacter</taxon>
    </lineage>
</organism>
<protein>
    <recommendedName>
        <fullName evidence="2">Dicarboxylate carrier MatC N-terminal domain-containing protein</fullName>
    </recommendedName>
</protein>
<evidence type="ECO:0000256" key="1">
    <source>
        <dbReference type="SAM" id="Phobius"/>
    </source>
</evidence>
<comment type="caution">
    <text evidence="3">The sequence shown here is derived from an EMBL/GenBank/DDBJ whole genome shotgun (WGS) entry which is preliminary data.</text>
</comment>
<keyword evidence="1" id="KW-0472">Membrane</keyword>
<reference evidence="3 4" key="1">
    <citation type="submission" date="2021-05" db="EMBL/GenBank/DDBJ databases">
        <title>Fusibacter ferrireducens sp. nov., an anaerobic, sulfur- and Fe-reducing bacterium isolated from the mangrove sediment.</title>
        <authorList>
            <person name="Qiu D."/>
        </authorList>
    </citation>
    <scope>NUCLEOTIDE SEQUENCE [LARGE SCALE GENOMIC DNA]</scope>
    <source>
        <strain evidence="3 4">DSM 12116</strain>
    </source>
</reference>
<dbReference type="RefSeq" id="WP_213237442.1">
    <property type="nucleotide sequence ID" value="NZ_JAHBCL010000022.1"/>
</dbReference>
<evidence type="ECO:0000313" key="3">
    <source>
        <dbReference type="EMBL" id="MBS7527580.1"/>
    </source>
</evidence>
<accession>A0ABS5PQY4</accession>
<proteinExistence type="predicted"/>
<feature type="transmembrane region" description="Helical" evidence="1">
    <location>
        <begin position="306"/>
        <end position="330"/>
    </location>
</feature>
<keyword evidence="1" id="KW-1133">Transmembrane helix</keyword>
<feature type="domain" description="Dicarboxylate carrier MatC N-terminal" evidence="2">
    <location>
        <begin position="1"/>
        <end position="150"/>
    </location>
</feature>
<dbReference type="EMBL" id="JAHBCL010000022">
    <property type="protein sequence ID" value="MBS7527580.1"/>
    <property type="molecule type" value="Genomic_DNA"/>
</dbReference>
<feature type="transmembrane region" description="Helical" evidence="1">
    <location>
        <begin position="216"/>
        <end position="234"/>
    </location>
</feature>
<feature type="transmembrane region" description="Helical" evidence="1">
    <location>
        <begin position="385"/>
        <end position="409"/>
    </location>
</feature>
<keyword evidence="4" id="KW-1185">Reference proteome</keyword>
<sequence length="410" mass="42629">MNIQLITLIALVVAIFIGFKRKVNTGLVGIAFAYVVGYYIAGMSAKEIYVSGFPTKLFIILLGMTLLFSIAKVNGTLELIARKVSAMAGGNTKLLPIFFFIMCTVIAAAGPGPIVVPALMLPIAMEVAKEEDISDLLMATIVIAGSLAGGLSPLSPSGIIASNLAAEAGVTNYTPIFISVILTSTLQAIVFYFAFGGHKLKGRATKEKATIQFNKEQLQTVVVILLVIVAILIFKQDIGMTAFLGAAVLLLLSPKVQKDAIANVPWPTLLLIAGVAILVNVVKVSGGIDALSTFLAGIMSKQTAPAIMAIMGGLMSSVSSASGVVMPTLIPTVNGIVEQMGGTITASSLISGIVVGAHVVTYSPLSTLGALAMASSTDRVDKEKFFAKLLALGFGSILFAALLGFIGLYR</sequence>